<reference evidence="3" key="1">
    <citation type="journal article" date="2019" name="Int. J. Syst. Evol. Microbiol.">
        <title>The Global Catalogue of Microorganisms (GCM) 10K type strain sequencing project: providing services to taxonomists for standard genome sequencing and annotation.</title>
        <authorList>
            <consortium name="The Broad Institute Genomics Platform"/>
            <consortium name="The Broad Institute Genome Sequencing Center for Infectious Disease"/>
            <person name="Wu L."/>
            <person name="Ma J."/>
        </authorList>
    </citation>
    <scope>NUCLEOTIDE SEQUENCE [LARGE SCALE GENOMIC DNA]</scope>
    <source>
        <strain evidence="3">NBRC 108725</strain>
    </source>
</reference>
<evidence type="ECO:0000313" key="3">
    <source>
        <dbReference type="Proteomes" id="UP001321498"/>
    </source>
</evidence>
<dbReference type="EMBL" id="AP027731">
    <property type="protein sequence ID" value="BDZ46748.1"/>
    <property type="molecule type" value="Genomic_DNA"/>
</dbReference>
<gene>
    <name evidence="2" type="ORF">GCM10025866_26570</name>
</gene>
<dbReference type="Proteomes" id="UP001321498">
    <property type="component" value="Chromosome"/>
</dbReference>
<dbReference type="RefSeq" id="WP_286276749.1">
    <property type="nucleotide sequence ID" value="NZ_AP027731.1"/>
</dbReference>
<name>A0ABM8GEL3_9MICO</name>
<dbReference type="SUPFAM" id="SSF56112">
    <property type="entry name" value="Protein kinase-like (PK-like)"/>
    <property type="match status" value="1"/>
</dbReference>
<sequence length="341" mass="37190">MPSDAQPLAEDRGPRVWATPEWRQAALAWAEAALSAAGIHRTGEATQPRIRAWATVLRIPTTAGIVWMKAAAHETAAEVPLYGLLTRVAPAQVLHPLAADPERGWILLPDGGGSLADELDGIDLPTVLERILPEYGALQVALAPHADEMLALGVADMRPHRMPERFDEAAGAVREGLETADRPRYERALAFRGAYARWAERLAASAVPASLDHNDLHAANMLVPHADEAVATRFYDWGDAVVAHPFASMLHGLGWVAFRLGTTDDDPLLHRLRDAYLGPFEPFAPHARLIEDFELACRVAKVGRCLTWARAIAMRDEGLGYERAPFELFAGIPEPGLFSPV</sequence>
<proteinExistence type="predicted"/>
<dbReference type="InterPro" id="IPR011009">
    <property type="entry name" value="Kinase-like_dom_sf"/>
</dbReference>
<dbReference type="Pfam" id="PF01636">
    <property type="entry name" value="APH"/>
    <property type="match status" value="1"/>
</dbReference>
<evidence type="ECO:0000259" key="1">
    <source>
        <dbReference type="Pfam" id="PF01636"/>
    </source>
</evidence>
<evidence type="ECO:0000313" key="2">
    <source>
        <dbReference type="EMBL" id="BDZ46748.1"/>
    </source>
</evidence>
<accession>A0ABM8GEL3</accession>
<organism evidence="2 3">
    <name type="scientific">Naasia aerilata</name>
    <dbReference type="NCBI Taxonomy" id="1162966"/>
    <lineage>
        <taxon>Bacteria</taxon>
        <taxon>Bacillati</taxon>
        <taxon>Actinomycetota</taxon>
        <taxon>Actinomycetes</taxon>
        <taxon>Micrococcales</taxon>
        <taxon>Microbacteriaceae</taxon>
        <taxon>Naasia</taxon>
    </lineage>
</organism>
<keyword evidence="3" id="KW-1185">Reference proteome</keyword>
<dbReference type="InterPro" id="IPR002575">
    <property type="entry name" value="Aminoglycoside_PTrfase"/>
</dbReference>
<protein>
    <submittedName>
        <fullName evidence="2">Phosphotransferase</fullName>
    </submittedName>
</protein>
<feature type="domain" description="Aminoglycoside phosphotransferase" evidence="1">
    <location>
        <begin position="55"/>
        <end position="280"/>
    </location>
</feature>